<gene>
    <name evidence="1" type="ORF">HMPREF9488_00295</name>
</gene>
<dbReference type="EMBL" id="ADKX01000003">
    <property type="protein sequence ID" value="EFW06408.1"/>
    <property type="molecule type" value="Genomic_DNA"/>
</dbReference>
<dbReference type="GO" id="GO:0005829">
    <property type="term" value="C:cytosol"/>
    <property type="evidence" value="ECO:0007669"/>
    <property type="project" value="TreeGrafter"/>
</dbReference>
<name>E7G6A7_9FIRM</name>
<dbReference type="Gene3D" id="3.40.50.1000">
    <property type="entry name" value="HAD superfamily/HAD-like"/>
    <property type="match status" value="1"/>
</dbReference>
<dbReference type="AlphaFoldDB" id="E7G6A7"/>
<dbReference type="InterPro" id="IPR023214">
    <property type="entry name" value="HAD_sf"/>
</dbReference>
<accession>E7G6A7</accession>
<dbReference type="Pfam" id="PF08282">
    <property type="entry name" value="Hydrolase_3"/>
    <property type="match status" value="1"/>
</dbReference>
<dbReference type="GO" id="GO:0016791">
    <property type="term" value="F:phosphatase activity"/>
    <property type="evidence" value="ECO:0007669"/>
    <property type="project" value="TreeGrafter"/>
</dbReference>
<dbReference type="GeneID" id="78229289"/>
<dbReference type="PANTHER" id="PTHR10000">
    <property type="entry name" value="PHOSPHOSERINE PHOSPHATASE"/>
    <property type="match status" value="1"/>
</dbReference>
<dbReference type="RefSeq" id="WP_008787423.1">
    <property type="nucleotide sequence ID" value="NZ_AKCB01000001.1"/>
</dbReference>
<dbReference type="Gene3D" id="3.30.1240.10">
    <property type="match status" value="1"/>
</dbReference>
<dbReference type="Proteomes" id="UP000003157">
    <property type="component" value="Unassembled WGS sequence"/>
</dbReference>
<proteinExistence type="predicted"/>
<dbReference type="InterPro" id="IPR036412">
    <property type="entry name" value="HAD-like_sf"/>
</dbReference>
<evidence type="ECO:0008006" key="3">
    <source>
        <dbReference type="Google" id="ProtNLM"/>
    </source>
</evidence>
<dbReference type="STRING" id="100884.GCA_000269565_01412"/>
<dbReference type="InterPro" id="IPR006379">
    <property type="entry name" value="HAD-SF_hydro_IIB"/>
</dbReference>
<sequence>MKNKVVVFDLDGTLLDSHNAIIGGTQTLECLSSLHELGCTLAVCTGRLDHDIIKVDERYHLHMTHRISQNGAVINRDDHYQATLLDKQDALQIYKDIKTKDIRIELNTVSNRYWKTDRDPDFPKEFYDSHIIKDDFEEIILCQPTVLFLLIGDTKQLDEIETYVNSTYQNTKAIKTSQTSLEILHQSASKGHAIEILYPHYEIYAIGDAPNDFCMFPIAKEGYLVSDIDCQYKCHRKTSILEALQDIITKVQG</sequence>
<dbReference type="eggNOG" id="COG0561">
    <property type="taxonomic scope" value="Bacteria"/>
</dbReference>
<dbReference type="NCBIfam" id="TIGR01484">
    <property type="entry name" value="HAD-SF-IIB"/>
    <property type="match status" value="1"/>
</dbReference>
<dbReference type="PANTHER" id="PTHR10000:SF8">
    <property type="entry name" value="HAD SUPERFAMILY HYDROLASE-LIKE, TYPE 3"/>
    <property type="match status" value="1"/>
</dbReference>
<protein>
    <recommendedName>
        <fullName evidence="3">Hydrolase</fullName>
    </recommendedName>
</protein>
<dbReference type="GO" id="GO:0000287">
    <property type="term" value="F:magnesium ion binding"/>
    <property type="evidence" value="ECO:0007669"/>
    <property type="project" value="TreeGrafter"/>
</dbReference>
<reference evidence="1 2" key="1">
    <citation type="submission" date="2010-12" db="EMBL/GenBank/DDBJ databases">
        <title>The Genome Sequence of Coprobacillus sp. strain 29_1.</title>
        <authorList>
            <consortium name="The Broad Institute Genome Sequencing Platform"/>
            <person name="Earl A."/>
            <person name="Ward D."/>
            <person name="Feldgarden M."/>
            <person name="Gevers D."/>
            <person name="Daigneault M."/>
            <person name="Sibley C.D."/>
            <person name="White A."/>
            <person name="Strauss J."/>
            <person name="Allen-Vercoe E."/>
            <person name="Young S.K."/>
            <person name="Zeng Q."/>
            <person name="Gargeya S."/>
            <person name="Fitzgerald M."/>
            <person name="Haas B."/>
            <person name="Abouelleil A."/>
            <person name="Alvarado L."/>
            <person name="Arachchi H.M."/>
            <person name="Berlin A."/>
            <person name="Brown A."/>
            <person name="Chapman S.B."/>
            <person name="Chen Z."/>
            <person name="Dunbar C."/>
            <person name="Freedman E."/>
            <person name="Gearin G."/>
            <person name="Gellesch M."/>
            <person name="Goldberg J."/>
            <person name="Griggs A."/>
            <person name="Gujja S."/>
            <person name="Heilman E."/>
            <person name="Heiman D."/>
            <person name="Howarth C."/>
            <person name="Larson L."/>
            <person name="Lui A."/>
            <person name="MacDonald P.J.P."/>
            <person name="Mehta T."/>
            <person name="Montmayeur A."/>
            <person name="Murphy C."/>
            <person name="Neiman D."/>
            <person name="Pearson M."/>
            <person name="Priest M."/>
            <person name="Roberts A."/>
            <person name="Saif S."/>
            <person name="Shea T."/>
            <person name="Shenoy N."/>
            <person name="Sisk P."/>
            <person name="Stolte C."/>
            <person name="Sykes S."/>
            <person name="White J."/>
            <person name="Yandava C."/>
            <person name="Nusbaum C."/>
            <person name="Birren B."/>
        </authorList>
    </citation>
    <scope>NUCLEOTIDE SEQUENCE [LARGE SCALE GENOMIC DNA]</scope>
    <source>
        <strain evidence="1 2">29_1</strain>
    </source>
</reference>
<comment type="caution">
    <text evidence="1">The sequence shown here is derived from an EMBL/GenBank/DDBJ whole genome shotgun (WGS) entry which is preliminary data.</text>
</comment>
<evidence type="ECO:0000313" key="2">
    <source>
        <dbReference type="Proteomes" id="UP000003157"/>
    </source>
</evidence>
<evidence type="ECO:0000313" key="1">
    <source>
        <dbReference type="EMBL" id="EFW06408.1"/>
    </source>
</evidence>
<dbReference type="OrthoDB" id="306707at2"/>
<dbReference type="HOGENOM" id="CLU_044146_3_1_9"/>
<organism evidence="1 2">
    <name type="scientific">Coprobacillus cateniformis</name>
    <dbReference type="NCBI Taxonomy" id="100884"/>
    <lineage>
        <taxon>Bacteria</taxon>
        <taxon>Bacillati</taxon>
        <taxon>Bacillota</taxon>
        <taxon>Erysipelotrichia</taxon>
        <taxon>Erysipelotrichales</taxon>
        <taxon>Coprobacillaceae</taxon>
        <taxon>Coprobacillus</taxon>
    </lineage>
</organism>
<dbReference type="SUPFAM" id="SSF56784">
    <property type="entry name" value="HAD-like"/>
    <property type="match status" value="1"/>
</dbReference>
<keyword evidence="2" id="KW-1185">Reference proteome</keyword>